<dbReference type="PRINTS" id="PR00834">
    <property type="entry name" value="PROTEASES2C"/>
</dbReference>
<evidence type="ECO:0000313" key="6">
    <source>
        <dbReference type="Proteomes" id="UP001254165"/>
    </source>
</evidence>
<evidence type="ECO:0000313" key="5">
    <source>
        <dbReference type="EMBL" id="MDT8897150.1"/>
    </source>
</evidence>
<dbReference type="InterPro" id="IPR001940">
    <property type="entry name" value="Peptidase_S1C"/>
</dbReference>
<dbReference type="InterPro" id="IPR036034">
    <property type="entry name" value="PDZ_sf"/>
</dbReference>
<dbReference type="Gene3D" id="2.30.42.10">
    <property type="match status" value="2"/>
</dbReference>
<keyword evidence="2" id="KW-0378">Hydrolase</keyword>
<evidence type="ECO:0000256" key="3">
    <source>
        <dbReference type="SAM" id="SignalP"/>
    </source>
</evidence>
<feature type="signal peptide" evidence="3">
    <location>
        <begin position="1"/>
        <end position="23"/>
    </location>
</feature>
<gene>
    <name evidence="5" type="ORF">QYE77_02645</name>
</gene>
<dbReference type="Pfam" id="PF13365">
    <property type="entry name" value="Trypsin_2"/>
    <property type="match status" value="1"/>
</dbReference>
<dbReference type="Pfam" id="PF13180">
    <property type="entry name" value="PDZ_2"/>
    <property type="match status" value="2"/>
</dbReference>
<dbReference type="PROSITE" id="PS50106">
    <property type="entry name" value="PDZ"/>
    <property type="match status" value="1"/>
</dbReference>
<sequence>MKPQSRLSLIAVSLILMGLFASACVPFNFQGFRLPKIQIEQGNSQSQTPVVVPTATLAPSSSATTLENPSSANILTTLEDTLAQVYAQVNPSVVNIQTTQRLGPALNLPFNFPGQSPDQAPVTRSLGSGFVWDTQGHIVTNNHVIDGADRITVTFSDGSTVEAQVVGADSDADLAVLKVDVTPEKLVPVRLADSKQVKVGQLAIAIGNPYGLEGTMTVGFISALGRSLPVQSTANDGATYTIPDVIQTDAPINPGNSGGVLVNIRGEVIGVTAAIESPVRANAGIGFVIPSNIVRRVVPALIATGRYDHPYLGISGTTLTSDLAKAMGLSPDQRGALVIDVTPNSPADKAGLRGSDRQITLDGNPVRVGGDVITAIDGNPVQKFEDLASYLATSTSVGQKVTLTILRNGREQTIEVTLGARPRTQSSNLTTAQSGAYLGITGRTLTPEIAQAMGLDQDQQGVLVVNVVNGSPADKAGLRGSFKPATINGEQMLIGGDIITAFDDQPITSFEDLQAALAQSSPGQKVTLTILREGKSQRVDVTLDARPNS</sequence>
<dbReference type="RefSeq" id="WP_315623800.1">
    <property type="nucleotide sequence ID" value="NZ_JAUHMF010000001.1"/>
</dbReference>
<dbReference type="SUPFAM" id="SSF50494">
    <property type="entry name" value="Trypsin-like serine proteases"/>
    <property type="match status" value="1"/>
</dbReference>
<keyword evidence="6" id="KW-1185">Reference proteome</keyword>
<name>A0ABU3NJX0_9CHLR</name>
<comment type="caution">
    <text evidence="5">The sequence shown here is derived from an EMBL/GenBank/DDBJ whole genome shotgun (WGS) entry which is preliminary data.</text>
</comment>
<evidence type="ECO:0000256" key="1">
    <source>
        <dbReference type="ARBA" id="ARBA00022670"/>
    </source>
</evidence>
<dbReference type="PANTHER" id="PTHR43343:SF3">
    <property type="entry name" value="PROTEASE DO-LIKE 8, CHLOROPLASTIC"/>
    <property type="match status" value="1"/>
</dbReference>
<keyword evidence="1" id="KW-0645">Protease</keyword>
<dbReference type="EMBL" id="JAUHMF010000001">
    <property type="protein sequence ID" value="MDT8897150.1"/>
    <property type="molecule type" value="Genomic_DNA"/>
</dbReference>
<feature type="chain" id="PRO_5046196452" evidence="3">
    <location>
        <begin position="24"/>
        <end position="549"/>
    </location>
</feature>
<dbReference type="SUPFAM" id="SSF50156">
    <property type="entry name" value="PDZ domain-like"/>
    <property type="match status" value="2"/>
</dbReference>
<evidence type="ECO:0000259" key="4">
    <source>
        <dbReference type="PROSITE" id="PS50106"/>
    </source>
</evidence>
<evidence type="ECO:0000256" key="2">
    <source>
        <dbReference type="ARBA" id="ARBA00022801"/>
    </source>
</evidence>
<dbReference type="InterPro" id="IPR009003">
    <property type="entry name" value="Peptidase_S1_PA"/>
</dbReference>
<dbReference type="Gene3D" id="2.40.10.120">
    <property type="match status" value="1"/>
</dbReference>
<dbReference type="InterPro" id="IPR051201">
    <property type="entry name" value="Chloro_Bact_Ser_Proteases"/>
</dbReference>
<organism evidence="5 6">
    <name type="scientific">Thermanaerothrix solaris</name>
    <dbReference type="NCBI Taxonomy" id="3058434"/>
    <lineage>
        <taxon>Bacteria</taxon>
        <taxon>Bacillati</taxon>
        <taxon>Chloroflexota</taxon>
        <taxon>Anaerolineae</taxon>
        <taxon>Anaerolineales</taxon>
        <taxon>Anaerolineaceae</taxon>
        <taxon>Thermanaerothrix</taxon>
    </lineage>
</organism>
<dbReference type="InterPro" id="IPR001478">
    <property type="entry name" value="PDZ"/>
</dbReference>
<accession>A0ABU3NJX0</accession>
<keyword evidence="3" id="KW-0732">Signal</keyword>
<dbReference type="Proteomes" id="UP001254165">
    <property type="component" value="Unassembled WGS sequence"/>
</dbReference>
<proteinExistence type="predicted"/>
<dbReference type="SMART" id="SM00228">
    <property type="entry name" value="PDZ"/>
    <property type="match status" value="2"/>
</dbReference>
<reference evidence="5 6" key="1">
    <citation type="submission" date="2023-07" db="EMBL/GenBank/DDBJ databases">
        <title>Novel species of Thermanaerothrix with wide hydrolytic capabilities.</title>
        <authorList>
            <person name="Zayulina K.S."/>
            <person name="Podosokorskaya O.A."/>
            <person name="Elcheninov A.G."/>
        </authorList>
    </citation>
    <scope>NUCLEOTIDE SEQUENCE [LARGE SCALE GENOMIC DNA]</scope>
    <source>
        <strain evidence="5 6">4228-RoL</strain>
    </source>
</reference>
<feature type="domain" description="PDZ" evidence="4">
    <location>
        <begin position="426"/>
        <end position="534"/>
    </location>
</feature>
<protein>
    <submittedName>
        <fullName evidence="5">PDZ domain-containing protein</fullName>
    </submittedName>
</protein>
<dbReference type="PROSITE" id="PS51257">
    <property type="entry name" value="PROKAR_LIPOPROTEIN"/>
    <property type="match status" value="1"/>
</dbReference>
<dbReference type="PANTHER" id="PTHR43343">
    <property type="entry name" value="PEPTIDASE S12"/>
    <property type="match status" value="1"/>
</dbReference>